<sequence>MNYVLSNIDKVDYSFYGLYERSFFVSVYTIFDTKATPEGSFEGHDNVLSSILVSVKPDGDYYTESDLYKIEGLLDPKVLGIAETAFPEFELSVEHGGADERKVVKYKLQFKEN</sequence>
<proteinExistence type="predicted"/>
<organism evidence="1 2">
    <name type="scientific">Echinicola strongylocentroti</name>
    <dbReference type="NCBI Taxonomy" id="1795355"/>
    <lineage>
        <taxon>Bacteria</taxon>
        <taxon>Pseudomonadati</taxon>
        <taxon>Bacteroidota</taxon>
        <taxon>Cytophagia</taxon>
        <taxon>Cytophagales</taxon>
        <taxon>Cyclobacteriaceae</taxon>
        <taxon>Echinicola</taxon>
    </lineage>
</organism>
<evidence type="ECO:0000313" key="2">
    <source>
        <dbReference type="Proteomes" id="UP000248688"/>
    </source>
</evidence>
<accession>A0A2Z4IPR5</accession>
<dbReference type="AlphaFoldDB" id="A0A2Z4IPR5"/>
<dbReference type="EMBL" id="CP030041">
    <property type="protein sequence ID" value="AWW32638.1"/>
    <property type="molecule type" value="Genomic_DNA"/>
</dbReference>
<name>A0A2Z4IPR5_9BACT</name>
<dbReference type="Proteomes" id="UP000248688">
    <property type="component" value="Chromosome"/>
</dbReference>
<evidence type="ECO:0000313" key="1">
    <source>
        <dbReference type="EMBL" id="AWW32638.1"/>
    </source>
</evidence>
<dbReference type="OrthoDB" id="827305at2"/>
<reference evidence="1 2" key="1">
    <citation type="submission" date="2018-06" db="EMBL/GenBank/DDBJ databases">
        <title>Echinicola strongylocentroti sp. nov., isolated from a sea urchin Strongylocentrotus intermedius.</title>
        <authorList>
            <person name="Bae S.S."/>
        </authorList>
    </citation>
    <scope>NUCLEOTIDE SEQUENCE [LARGE SCALE GENOMIC DNA]</scope>
    <source>
        <strain evidence="1 2">MEBiC08714</strain>
    </source>
</reference>
<dbReference type="KEGG" id="est:DN752_22195"/>
<protein>
    <submittedName>
        <fullName evidence="1">Uncharacterized protein</fullName>
    </submittedName>
</protein>
<gene>
    <name evidence="1" type="ORF">DN752_22195</name>
</gene>
<keyword evidence="2" id="KW-1185">Reference proteome</keyword>